<evidence type="ECO:0008006" key="3">
    <source>
        <dbReference type="Google" id="ProtNLM"/>
    </source>
</evidence>
<sequence length="221" mass="24912">MKRQTIKAVIFDLDGVILDSEPIESLTLTMLLNEYGKKPKLNKLGLMHTPGPGKGTYEMLIRKYKLDEDLDTLKKRKREIFLSFFEGKKLKPMTGFIKLVGILKKHKIKTAIASNRFVEHIPVMLKSVRAHIFFEVIVGPDEETKHKPAPDIYLKCAKELKTPPQNCVVIEDTEAGAVSGKNAGMKVIIVPNQYTKDQDFSKADKIVNSLSHITLPLIQSL</sequence>
<evidence type="ECO:0000313" key="2">
    <source>
        <dbReference type="Proteomes" id="UP000179252"/>
    </source>
</evidence>
<dbReference type="Gene3D" id="3.40.50.1000">
    <property type="entry name" value="HAD superfamily/HAD-like"/>
    <property type="match status" value="1"/>
</dbReference>
<dbReference type="Pfam" id="PF13419">
    <property type="entry name" value="HAD_2"/>
    <property type="match status" value="1"/>
</dbReference>
<dbReference type="SFLD" id="SFLDG01135">
    <property type="entry name" value="C1.5.6:_HAD__Beta-PGM__Phospha"/>
    <property type="match status" value="1"/>
</dbReference>
<dbReference type="NCBIfam" id="TIGR01549">
    <property type="entry name" value="HAD-SF-IA-v1"/>
    <property type="match status" value="1"/>
</dbReference>
<dbReference type="Gene3D" id="1.10.150.240">
    <property type="entry name" value="Putative phosphatase, domain 2"/>
    <property type="match status" value="1"/>
</dbReference>
<dbReference type="EMBL" id="MFAU01000048">
    <property type="protein sequence ID" value="OGD83415.1"/>
    <property type="molecule type" value="Genomic_DNA"/>
</dbReference>
<dbReference type="PRINTS" id="PR00413">
    <property type="entry name" value="HADHALOGNASE"/>
</dbReference>
<evidence type="ECO:0000313" key="1">
    <source>
        <dbReference type="EMBL" id="OGD83415.1"/>
    </source>
</evidence>
<dbReference type="PANTHER" id="PTHR18901:SF38">
    <property type="entry name" value="PSEUDOURIDINE-5'-PHOSPHATASE"/>
    <property type="match status" value="1"/>
</dbReference>
<dbReference type="SUPFAM" id="SSF56784">
    <property type="entry name" value="HAD-like"/>
    <property type="match status" value="1"/>
</dbReference>
<dbReference type="InterPro" id="IPR023214">
    <property type="entry name" value="HAD_sf"/>
</dbReference>
<gene>
    <name evidence="1" type="ORF">A2165_02390</name>
</gene>
<name>A0A1F5FUZ7_9BACT</name>
<protein>
    <recommendedName>
        <fullName evidence="3">FCP1 homology domain-containing protein</fullName>
    </recommendedName>
</protein>
<comment type="caution">
    <text evidence="1">The sequence shown here is derived from an EMBL/GenBank/DDBJ whole genome shotgun (WGS) entry which is preliminary data.</text>
</comment>
<dbReference type="AlphaFoldDB" id="A0A1F5FUZ7"/>
<proteinExistence type="predicted"/>
<dbReference type="SFLD" id="SFLDS00003">
    <property type="entry name" value="Haloacid_Dehalogenase"/>
    <property type="match status" value="1"/>
</dbReference>
<dbReference type="InterPro" id="IPR041492">
    <property type="entry name" value="HAD_2"/>
</dbReference>
<dbReference type="Proteomes" id="UP000179252">
    <property type="component" value="Unassembled WGS sequence"/>
</dbReference>
<dbReference type="InterPro" id="IPR023198">
    <property type="entry name" value="PGP-like_dom2"/>
</dbReference>
<dbReference type="InterPro" id="IPR036412">
    <property type="entry name" value="HAD-like_sf"/>
</dbReference>
<dbReference type="NCBIfam" id="TIGR01509">
    <property type="entry name" value="HAD-SF-IA-v3"/>
    <property type="match status" value="1"/>
</dbReference>
<dbReference type="PANTHER" id="PTHR18901">
    <property type="entry name" value="2-DEOXYGLUCOSE-6-PHOSPHATE PHOSPHATASE 2"/>
    <property type="match status" value="1"/>
</dbReference>
<organism evidence="1 2">
    <name type="scientific">Candidatus Curtissbacteria bacterium RBG_13_40_7</name>
    <dbReference type="NCBI Taxonomy" id="1797706"/>
    <lineage>
        <taxon>Bacteria</taxon>
        <taxon>Candidatus Curtissiibacteriota</taxon>
    </lineage>
</organism>
<reference evidence="1 2" key="1">
    <citation type="journal article" date="2016" name="Nat. Commun.">
        <title>Thousands of microbial genomes shed light on interconnected biogeochemical processes in an aquifer system.</title>
        <authorList>
            <person name="Anantharaman K."/>
            <person name="Brown C.T."/>
            <person name="Hug L.A."/>
            <person name="Sharon I."/>
            <person name="Castelle C.J."/>
            <person name="Probst A.J."/>
            <person name="Thomas B.C."/>
            <person name="Singh A."/>
            <person name="Wilkins M.J."/>
            <person name="Karaoz U."/>
            <person name="Brodie E.L."/>
            <person name="Williams K.H."/>
            <person name="Hubbard S.S."/>
            <person name="Banfield J.F."/>
        </authorList>
    </citation>
    <scope>NUCLEOTIDE SEQUENCE [LARGE SCALE GENOMIC DNA]</scope>
</reference>
<dbReference type="SFLD" id="SFLDG01129">
    <property type="entry name" value="C1.5:_HAD__Beta-PGM__Phosphata"/>
    <property type="match status" value="1"/>
</dbReference>
<dbReference type="InterPro" id="IPR006439">
    <property type="entry name" value="HAD-SF_hydro_IA"/>
</dbReference>
<accession>A0A1F5FUZ7</accession>